<comment type="caution">
    <text evidence="12">The sequence shown here is derived from an EMBL/GenBank/DDBJ whole genome shotgun (WGS) entry which is preliminary data.</text>
</comment>
<evidence type="ECO:0000256" key="9">
    <source>
        <dbReference type="ARBA" id="ARBA00023136"/>
    </source>
</evidence>
<evidence type="ECO:0000256" key="5">
    <source>
        <dbReference type="ARBA" id="ARBA00022741"/>
    </source>
</evidence>
<keyword evidence="9 11" id="KW-0472">Membrane</keyword>
<reference evidence="12" key="1">
    <citation type="submission" date="2014-01" db="EMBL/GenBank/DDBJ databases">
        <authorList>
            <person name="Brown-Elliot B."/>
            <person name="Wallace R."/>
            <person name="Lenaerts A."/>
            <person name="Ordway D."/>
            <person name="DeGroote M.A."/>
            <person name="Parker T."/>
            <person name="Sizemore C."/>
            <person name="Tallon L.J."/>
            <person name="Sadzewicz L.K."/>
            <person name="Sengamalay N."/>
            <person name="Fraser C.M."/>
            <person name="Hine E."/>
            <person name="Shefchek K.A."/>
            <person name="Das S.P."/>
            <person name="Tettelin H."/>
        </authorList>
    </citation>
    <scope>NUCLEOTIDE SEQUENCE [LARGE SCALE GENOMIC DNA]</scope>
    <source>
        <strain evidence="12">4042</strain>
    </source>
</reference>
<evidence type="ECO:0000256" key="3">
    <source>
        <dbReference type="ARBA" id="ARBA00022475"/>
    </source>
</evidence>
<evidence type="ECO:0000256" key="11">
    <source>
        <dbReference type="SAM" id="Phobius"/>
    </source>
</evidence>
<accession>X7YRB3</accession>
<evidence type="ECO:0000256" key="6">
    <source>
        <dbReference type="ARBA" id="ARBA00022801"/>
    </source>
</evidence>
<dbReference type="InterPro" id="IPR007795">
    <property type="entry name" value="T7SS_EccB"/>
</dbReference>
<evidence type="ECO:0000256" key="2">
    <source>
        <dbReference type="ARBA" id="ARBA00008149"/>
    </source>
</evidence>
<dbReference type="AlphaFoldDB" id="X7YRB3"/>
<keyword evidence="3" id="KW-1003">Cell membrane</keyword>
<dbReference type="EMBL" id="JAOB01000089">
    <property type="protein sequence ID" value="EUA09654.1"/>
    <property type="molecule type" value="Genomic_DNA"/>
</dbReference>
<dbReference type="GO" id="GO:0005886">
    <property type="term" value="C:plasma membrane"/>
    <property type="evidence" value="ECO:0007669"/>
    <property type="project" value="UniProtKB-SubCell"/>
</dbReference>
<sequence length="462" mass="49848">MSPFVPTTKLQVTGHKFLVARLNHALTRFDTSMRHDPARSVVQALMAGFMVAALIAGGALALAYFKPQGLRGDARIVQARESMELFVDIDGKLHPAINLVSAQLIAGKPDRPRWSRPPRWPACRAAPGRDSGAPGRVFQPAQTDSVWAVCDVINHPGTTRPGVETAVIASDQQQIIGQDPSAARIVQGPDGATWLLNGGMRHRINVADSALVLGLGLQRFPTIDTISEQLFNTIPAGRPIESPAIPGPGRPPRTRSPGVVVGSVIRVPQAESHQWYVALGDGVQPISGVLASVLRNTNAYGAQVAPTVSQDVVAHLPAAAPGLDVSMFPDKPLHSAPALSDPVTCWQWVKRAGEQQAKAALAFLPGLPLREQQQRMWRHELVSRPGCRCMPRPIPGISCRPPDPIPAHPPKKPCGGSPTPGCATGWRRRSSRAAPRPPRRWDCPHRCRCHGRCWPSWPPGPR</sequence>
<feature type="region of interest" description="Disordered" evidence="10">
    <location>
        <begin position="237"/>
        <end position="256"/>
    </location>
</feature>
<dbReference type="PANTHER" id="PTHR40765:SF2">
    <property type="entry name" value="ESX-2 SECRETION SYSTEM ATPASE ECCB2"/>
    <property type="match status" value="1"/>
</dbReference>
<dbReference type="InterPro" id="IPR042485">
    <property type="entry name" value="T7SS_EccB_R3"/>
</dbReference>
<dbReference type="GO" id="GO:0005576">
    <property type="term" value="C:extracellular region"/>
    <property type="evidence" value="ECO:0007669"/>
    <property type="project" value="TreeGrafter"/>
</dbReference>
<organism evidence="12">
    <name type="scientific">Mycobacterium xenopi 4042</name>
    <dbReference type="NCBI Taxonomy" id="1299334"/>
    <lineage>
        <taxon>Bacteria</taxon>
        <taxon>Bacillati</taxon>
        <taxon>Actinomycetota</taxon>
        <taxon>Actinomycetes</taxon>
        <taxon>Mycobacteriales</taxon>
        <taxon>Mycobacteriaceae</taxon>
        <taxon>Mycobacterium</taxon>
    </lineage>
</organism>
<dbReference type="GO" id="GO:0016787">
    <property type="term" value="F:hydrolase activity"/>
    <property type="evidence" value="ECO:0007669"/>
    <property type="project" value="UniProtKB-KW"/>
</dbReference>
<gene>
    <name evidence="12" type="ORF">I553_3738</name>
</gene>
<evidence type="ECO:0000256" key="4">
    <source>
        <dbReference type="ARBA" id="ARBA00022692"/>
    </source>
</evidence>
<proteinExistence type="inferred from homology"/>
<dbReference type="Pfam" id="PF05108">
    <property type="entry name" value="T7SS_ESX1_EccB"/>
    <property type="match status" value="1"/>
</dbReference>
<dbReference type="InterPro" id="IPR044857">
    <property type="entry name" value="T7SS_EccB_R1"/>
</dbReference>
<keyword evidence="8 11" id="KW-1133">Transmembrane helix</keyword>
<keyword evidence="4 11" id="KW-0812">Transmembrane</keyword>
<name>X7YRB3_MYCXE</name>
<feature type="region of interest" description="Disordered" evidence="10">
    <location>
        <begin position="405"/>
        <end position="440"/>
    </location>
</feature>
<feature type="transmembrane region" description="Helical" evidence="11">
    <location>
        <begin position="41"/>
        <end position="65"/>
    </location>
</feature>
<comment type="subcellular location">
    <subcellularLocation>
        <location evidence="1">Cell membrane</location>
        <topology evidence="1">Single-pass membrane protein</topology>
    </subcellularLocation>
</comment>
<keyword evidence="7" id="KW-0067">ATP-binding</keyword>
<dbReference type="GO" id="GO:0005524">
    <property type="term" value="F:ATP binding"/>
    <property type="evidence" value="ECO:0007669"/>
    <property type="project" value="UniProtKB-KW"/>
</dbReference>
<dbReference type="Gene3D" id="3.30.2390.20">
    <property type="entry name" value="Type VII secretion system EccB, repeat 1 domain"/>
    <property type="match status" value="1"/>
</dbReference>
<keyword evidence="5" id="KW-0547">Nucleotide-binding</keyword>
<dbReference type="PATRIC" id="fig|1299334.3.peg.9174"/>
<protein>
    <submittedName>
        <fullName evidence="12">Type VII secretion protein EccB</fullName>
    </submittedName>
</protein>
<dbReference type="Gene3D" id="2.40.50.910">
    <property type="entry name" value="Type VII secretion system EccB, repeat 3 domain"/>
    <property type="match status" value="1"/>
</dbReference>
<dbReference type="PANTHER" id="PTHR40765">
    <property type="entry name" value="ESX-2 SECRETION SYSTEM ATPASE ECCB2"/>
    <property type="match status" value="1"/>
</dbReference>
<evidence type="ECO:0000313" key="12">
    <source>
        <dbReference type="EMBL" id="EUA09654.1"/>
    </source>
</evidence>
<evidence type="ECO:0000256" key="7">
    <source>
        <dbReference type="ARBA" id="ARBA00022840"/>
    </source>
</evidence>
<evidence type="ECO:0000256" key="10">
    <source>
        <dbReference type="SAM" id="MobiDB-lite"/>
    </source>
</evidence>
<comment type="similarity">
    <text evidence="2">Belongs to the EccB family.</text>
</comment>
<evidence type="ECO:0000256" key="8">
    <source>
        <dbReference type="ARBA" id="ARBA00022989"/>
    </source>
</evidence>
<keyword evidence="6" id="KW-0378">Hydrolase</keyword>
<dbReference type="NCBIfam" id="TIGR03919">
    <property type="entry name" value="T7SS_EccB"/>
    <property type="match status" value="1"/>
</dbReference>
<evidence type="ECO:0000256" key="1">
    <source>
        <dbReference type="ARBA" id="ARBA00004162"/>
    </source>
</evidence>